<evidence type="ECO:0000256" key="8">
    <source>
        <dbReference type="ARBA" id="ARBA00048617"/>
    </source>
</evidence>
<evidence type="ECO:0000256" key="9">
    <source>
        <dbReference type="RuleBase" id="RU366031"/>
    </source>
</evidence>
<keyword evidence="4 9" id="KW-0456">Lyase</keyword>
<dbReference type="CDD" id="cd06578">
    <property type="entry name" value="HemD"/>
    <property type="match status" value="1"/>
</dbReference>
<evidence type="ECO:0000313" key="12">
    <source>
        <dbReference type="Proteomes" id="UP000481033"/>
    </source>
</evidence>
<feature type="domain" description="Tetrapyrrole biosynthesis uroporphyrinogen III synthase" evidence="10">
    <location>
        <begin position="22"/>
        <end position="259"/>
    </location>
</feature>
<dbReference type="InterPro" id="IPR039793">
    <property type="entry name" value="UROS/Hem4"/>
</dbReference>
<accession>A0A6M0RM63</accession>
<dbReference type="EMBL" id="QXHD01000004">
    <property type="protein sequence ID" value="NEZ57335.1"/>
    <property type="molecule type" value="Genomic_DNA"/>
</dbReference>
<dbReference type="SUPFAM" id="SSF69618">
    <property type="entry name" value="HemD-like"/>
    <property type="match status" value="1"/>
</dbReference>
<keyword evidence="5 9" id="KW-0627">Porphyrin biosynthesis</keyword>
<evidence type="ECO:0000256" key="3">
    <source>
        <dbReference type="ARBA" id="ARBA00013109"/>
    </source>
</evidence>
<dbReference type="InterPro" id="IPR003754">
    <property type="entry name" value="4pyrrol_synth_uPrphyn_synth"/>
</dbReference>
<dbReference type="UniPathway" id="UPA00251">
    <property type="reaction ID" value="UER00320"/>
</dbReference>
<comment type="caution">
    <text evidence="11">The sequence shown here is derived from an EMBL/GenBank/DDBJ whole genome shotgun (WGS) entry which is preliminary data.</text>
</comment>
<evidence type="ECO:0000259" key="10">
    <source>
        <dbReference type="Pfam" id="PF02602"/>
    </source>
</evidence>
<comment type="similarity">
    <text evidence="2 9">Belongs to the uroporphyrinogen-III synthase family.</text>
</comment>
<name>A0A6M0RM63_9CYAN</name>
<evidence type="ECO:0000256" key="6">
    <source>
        <dbReference type="ARBA" id="ARBA00037589"/>
    </source>
</evidence>
<comment type="catalytic activity">
    <reaction evidence="8 9">
        <text>hydroxymethylbilane = uroporphyrinogen III + H2O</text>
        <dbReference type="Rhea" id="RHEA:18965"/>
        <dbReference type="ChEBI" id="CHEBI:15377"/>
        <dbReference type="ChEBI" id="CHEBI:57308"/>
        <dbReference type="ChEBI" id="CHEBI:57845"/>
        <dbReference type="EC" id="4.2.1.75"/>
    </reaction>
</comment>
<dbReference type="Gene3D" id="3.40.50.10090">
    <property type="match status" value="2"/>
</dbReference>
<sequence length="283" mass="31341">MTATRFSGETILVTRPVDQADTFVQQLRGQGANAISLSALSIQPPSSWHELDQQLSRLSEFDWLILTSANGGKFFIERLRSQGYSLQDIATVKIAVVGRKTAIFLQQKGLTPDFIPPQFISDSLVEHFPDRDHLNGAQILYPCLEDERRDLLITELSRLGAVVWDVPAYRSACPEDIEPDTLQALKQGIIDVVTFASPKTVRCFQQLLQAHQNKLGALPEQLLEKVAIASIGPLTSEACQEIFSRVDIQPNEYSLNGLTAALIQWAAARGSAFEAKQTRLPIN</sequence>
<evidence type="ECO:0000256" key="1">
    <source>
        <dbReference type="ARBA" id="ARBA00004772"/>
    </source>
</evidence>
<dbReference type="EC" id="4.2.1.75" evidence="3 9"/>
<dbReference type="GO" id="GO:0004852">
    <property type="term" value="F:uroporphyrinogen-III synthase activity"/>
    <property type="evidence" value="ECO:0007669"/>
    <property type="project" value="UniProtKB-UniRule"/>
</dbReference>
<protein>
    <recommendedName>
        <fullName evidence="7 9">Uroporphyrinogen-III synthase</fullName>
        <ecNumber evidence="3 9">4.2.1.75</ecNumber>
    </recommendedName>
</protein>
<organism evidence="11 12">
    <name type="scientific">Adonisia turfae CCMR0081</name>
    <dbReference type="NCBI Taxonomy" id="2292702"/>
    <lineage>
        <taxon>Bacteria</taxon>
        <taxon>Bacillati</taxon>
        <taxon>Cyanobacteriota</taxon>
        <taxon>Adonisia</taxon>
        <taxon>Adonisia turfae</taxon>
    </lineage>
</organism>
<evidence type="ECO:0000256" key="4">
    <source>
        <dbReference type="ARBA" id="ARBA00023239"/>
    </source>
</evidence>
<dbReference type="AlphaFoldDB" id="A0A6M0RM63"/>
<reference evidence="11 12" key="1">
    <citation type="journal article" date="2020" name="Microb. Ecol.">
        <title>Ecogenomics of the Marine Benthic Filamentous Cyanobacterium Adonisia.</title>
        <authorList>
            <person name="Walter J.M."/>
            <person name="Coutinho F.H."/>
            <person name="Leomil L."/>
            <person name="Hargreaves P.I."/>
            <person name="Campeao M.E."/>
            <person name="Vieira V.V."/>
            <person name="Silva B.S."/>
            <person name="Fistarol G.O."/>
            <person name="Salomon P.S."/>
            <person name="Sawabe T."/>
            <person name="Mino S."/>
            <person name="Hosokawa M."/>
            <person name="Miyashita H."/>
            <person name="Maruyama F."/>
            <person name="van Verk M.C."/>
            <person name="Dutilh B.E."/>
            <person name="Thompson C.C."/>
            <person name="Thompson F.L."/>
        </authorList>
    </citation>
    <scope>NUCLEOTIDE SEQUENCE [LARGE SCALE GENOMIC DNA]</scope>
    <source>
        <strain evidence="11 12">CCMR0081</strain>
    </source>
</reference>
<dbReference type="InterPro" id="IPR036108">
    <property type="entry name" value="4pyrrol_syn_uPrphyn_synt_sf"/>
</dbReference>
<dbReference type="PANTHER" id="PTHR38042">
    <property type="entry name" value="UROPORPHYRINOGEN-III SYNTHASE, CHLOROPLASTIC"/>
    <property type="match status" value="1"/>
</dbReference>
<keyword evidence="12" id="KW-1185">Reference proteome</keyword>
<gene>
    <name evidence="11" type="ORF">DXZ20_16985</name>
</gene>
<evidence type="ECO:0000313" key="11">
    <source>
        <dbReference type="EMBL" id="NEZ57335.1"/>
    </source>
</evidence>
<dbReference type="Pfam" id="PF02602">
    <property type="entry name" value="HEM4"/>
    <property type="match status" value="1"/>
</dbReference>
<dbReference type="GO" id="GO:0006782">
    <property type="term" value="P:protoporphyrinogen IX biosynthetic process"/>
    <property type="evidence" value="ECO:0007669"/>
    <property type="project" value="UniProtKB-UniRule"/>
</dbReference>
<dbReference type="Proteomes" id="UP000481033">
    <property type="component" value="Unassembled WGS sequence"/>
</dbReference>
<comment type="function">
    <text evidence="6 9">Catalyzes cyclization of the linear tetrapyrrole, hydroxymethylbilane, to the macrocyclic uroporphyrinogen III.</text>
</comment>
<dbReference type="FunFam" id="3.40.50.10090:FF:000001">
    <property type="entry name" value="Bifunctional uroporphyrinogen-III C-methyltransferase/uroporphyrinogen-III synthase"/>
    <property type="match status" value="1"/>
</dbReference>
<dbReference type="GO" id="GO:0006780">
    <property type="term" value="P:uroporphyrinogen III biosynthetic process"/>
    <property type="evidence" value="ECO:0007669"/>
    <property type="project" value="UniProtKB-UniRule"/>
</dbReference>
<evidence type="ECO:0000256" key="7">
    <source>
        <dbReference type="ARBA" id="ARBA00040167"/>
    </source>
</evidence>
<dbReference type="PANTHER" id="PTHR38042:SF1">
    <property type="entry name" value="UROPORPHYRINOGEN-III SYNTHASE, CHLOROPLASTIC"/>
    <property type="match status" value="1"/>
</dbReference>
<proteinExistence type="inferred from homology"/>
<comment type="pathway">
    <text evidence="1 9">Porphyrin-containing compound metabolism; protoporphyrin-IX biosynthesis; coproporphyrinogen-III from 5-aminolevulinate: step 3/4.</text>
</comment>
<evidence type="ECO:0000256" key="5">
    <source>
        <dbReference type="ARBA" id="ARBA00023244"/>
    </source>
</evidence>
<evidence type="ECO:0000256" key="2">
    <source>
        <dbReference type="ARBA" id="ARBA00008133"/>
    </source>
</evidence>
<dbReference type="RefSeq" id="WP_163699402.1">
    <property type="nucleotide sequence ID" value="NZ_QXHD01000004.1"/>
</dbReference>